<dbReference type="PATRIC" id="fig|37927.3.peg.2092"/>
<dbReference type="EC" id="5.2.1.8" evidence="6"/>
<protein>
    <recommendedName>
        <fullName evidence="6">Peptidyl-prolyl cis-trans isomerase</fullName>
        <ecNumber evidence="6">5.2.1.8</ecNumber>
    </recommendedName>
</protein>
<sequence>MSFGQRQYDRSKPEIEFPEGETPTELKIVDLIEGDGREVVAGDTVSTHYVGVAWSTGEEFDASWNRGTPLDFRVGVGQVIQGWDQGLIGMKVGGRRRLEIPSDLAYGSRGAGGPSSRTRPSSSSWTSWESADRTAFGTRTAGGDQPRLVAARFGLGSSLCLKPRPRAC</sequence>
<gene>
    <name evidence="9" type="ORF">SA2016_2041</name>
</gene>
<evidence type="ECO:0000256" key="4">
    <source>
        <dbReference type="ARBA" id="ARBA00023235"/>
    </source>
</evidence>
<dbReference type="GO" id="GO:0003755">
    <property type="term" value="F:peptidyl-prolyl cis-trans isomerase activity"/>
    <property type="evidence" value="ECO:0007669"/>
    <property type="project" value="UniProtKB-UniRule"/>
</dbReference>
<keyword evidence="3 5" id="KW-0697">Rotamase</keyword>
<evidence type="ECO:0000256" key="3">
    <source>
        <dbReference type="ARBA" id="ARBA00023110"/>
    </source>
</evidence>
<dbReference type="STRING" id="37927.SA2016_2041"/>
<dbReference type="Proteomes" id="UP000070134">
    <property type="component" value="Chromosome"/>
</dbReference>
<dbReference type="FunFam" id="3.10.50.40:FF:000006">
    <property type="entry name" value="Peptidyl-prolyl cis-trans isomerase"/>
    <property type="match status" value="1"/>
</dbReference>
<evidence type="ECO:0000256" key="5">
    <source>
        <dbReference type="PROSITE-ProRule" id="PRU00277"/>
    </source>
</evidence>
<dbReference type="PROSITE" id="PS50059">
    <property type="entry name" value="FKBP_PPIASE"/>
    <property type="match status" value="1"/>
</dbReference>
<dbReference type="Pfam" id="PF00254">
    <property type="entry name" value="FKBP_C"/>
    <property type="match status" value="1"/>
</dbReference>
<evidence type="ECO:0000256" key="7">
    <source>
        <dbReference type="SAM" id="MobiDB-lite"/>
    </source>
</evidence>
<feature type="compositionally biased region" description="Low complexity" evidence="7">
    <location>
        <begin position="114"/>
        <end position="129"/>
    </location>
</feature>
<evidence type="ECO:0000313" key="10">
    <source>
        <dbReference type="Proteomes" id="UP000070134"/>
    </source>
</evidence>
<evidence type="ECO:0000256" key="6">
    <source>
        <dbReference type="RuleBase" id="RU003915"/>
    </source>
</evidence>
<dbReference type="SUPFAM" id="SSF54534">
    <property type="entry name" value="FKBP-like"/>
    <property type="match status" value="1"/>
</dbReference>
<organism evidence="9 10">
    <name type="scientific">Sinomonas atrocyanea</name>
    <dbReference type="NCBI Taxonomy" id="37927"/>
    <lineage>
        <taxon>Bacteria</taxon>
        <taxon>Bacillati</taxon>
        <taxon>Actinomycetota</taxon>
        <taxon>Actinomycetes</taxon>
        <taxon>Micrococcales</taxon>
        <taxon>Micrococcaceae</taxon>
        <taxon>Sinomonas</taxon>
    </lineage>
</organism>
<evidence type="ECO:0000256" key="2">
    <source>
        <dbReference type="ARBA" id="ARBA00006577"/>
    </source>
</evidence>
<dbReference type="PANTHER" id="PTHR43811:SF19">
    <property type="entry name" value="39 KDA FK506-BINDING NUCLEAR PROTEIN"/>
    <property type="match status" value="1"/>
</dbReference>
<dbReference type="KEGG" id="satk:SA2016_2041"/>
<dbReference type="InterPro" id="IPR001179">
    <property type="entry name" value="PPIase_FKBP_dom"/>
</dbReference>
<evidence type="ECO:0000259" key="8">
    <source>
        <dbReference type="PROSITE" id="PS50059"/>
    </source>
</evidence>
<dbReference type="EMBL" id="CP014518">
    <property type="protein sequence ID" value="AMM32714.1"/>
    <property type="molecule type" value="Genomic_DNA"/>
</dbReference>
<keyword evidence="4 5" id="KW-0413">Isomerase</keyword>
<name>A0A127A1N8_9MICC</name>
<evidence type="ECO:0000256" key="1">
    <source>
        <dbReference type="ARBA" id="ARBA00000971"/>
    </source>
</evidence>
<evidence type="ECO:0000313" key="9">
    <source>
        <dbReference type="EMBL" id="AMM32714.1"/>
    </source>
</evidence>
<dbReference type="PANTHER" id="PTHR43811">
    <property type="entry name" value="FKBP-TYPE PEPTIDYL-PROLYL CIS-TRANS ISOMERASE FKPA"/>
    <property type="match status" value="1"/>
</dbReference>
<proteinExistence type="inferred from homology"/>
<accession>A0A127A1N8</accession>
<feature type="domain" description="PPIase FKBP-type" evidence="8">
    <location>
        <begin position="42"/>
        <end position="123"/>
    </location>
</feature>
<comment type="catalytic activity">
    <reaction evidence="1 5 6">
        <text>[protein]-peptidylproline (omega=180) = [protein]-peptidylproline (omega=0)</text>
        <dbReference type="Rhea" id="RHEA:16237"/>
        <dbReference type="Rhea" id="RHEA-COMP:10747"/>
        <dbReference type="Rhea" id="RHEA-COMP:10748"/>
        <dbReference type="ChEBI" id="CHEBI:83833"/>
        <dbReference type="ChEBI" id="CHEBI:83834"/>
        <dbReference type="EC" id="5.2.1.8"/>
    </reaction>
</comment>
<dbReference type="Gene3D" id="3.10.50.40">
    <property type="match status" value="1"/>
</dbReference>
<feature type="region of interest" description="Disordered" evidence="7">
    <location>
        <begin position="104"/>
        <end position="130"/>
    </location>
</feature>
<dbReference type="AlphaFoldDB" id="A0A127A1N8"/>
<keyword evidence="10" id="KW-1185">Reference proteome</keyword>
<comment type="similarity">
    <text evidence="2 6">Belongs to the FKBP-type PPIase family.</text>
</comment>
<reference evidence="9 10" key="1">
    <citation type="submission" date="2016-02" db="EMBL/GenBank/DDBJ databases">
        <title>Complete genome of Sinomonas atrocyanea KCTC 3377.</title>
        <authorList>
            <person name="Kim K.M."/>
        </authorList>
    </citation>
    <scope>NUCLEOTIDE SEQUENCE [LARGE SCALE GENOMIC DNA]</scope>
    <source>
        <strain evidence="9 10">KCTC 3377</strain>
    </source>
</reference>
<dbReference type="InterPro" id="IPR046357">
    <property type="entry name" value="PPIase_dom_sf"/>
</dbReference>
<feature type="region of interest" description="Disordered" evidence="7">
    <location>
        <begin position="1"/>
        <end position="22"/>
    </location>
</feature>